<dbReference type="AlphaFoldDB" id="A0A6C0C890"/>
<sequence>MINNYMKKFNLDSLEKTFSNINDLSKNINDKKNNIIKKTYKKCNNKSIETILFFILLCFENEYDKISKEYYKNINFFSDNYLIGSDWYIGPEYTKEYYFNQLDLDVQYKYTFLICLLNYMYDK</sequence>
<evidence type="ECO:0000313" key="1">
    <source>
        <dbReference type="EMBL" id="QHS99733.1"/>
    </source>
</evidence>
<name>A0A6C0C890_9ZZZZ</name>
<dbReference type="EMBL" id="MN739346">
    <property type="protein sequence ID" value="QHS99733.1"/>
    <property type="molecule type" value="Genomic_DNA"/>
</dbReference>
<proteinExistence type="predicted"/>
<reference evidence="1" key="1">
    <citation type="journal article" date="2020" name="Nature">
        <title>Giant virus diversity and host interactions through global metagenomics.</title>
        <authorList>
            <person name="Schulz F."/>
            <person name="Roux S."/>
            <person name="Paez-Espino D."/>
            <person name="Jungbluth S."/>
            <person name="Walsh D.A."/>
            <person name="Denef V.J."/>
            <person name="McMahon K.D."/>
            <person name="Konstantinidis K.T."/>
            <person name="Eloe-Fadrosh E.A."/>
            <person name="Kyrpides N.C."/>
            <person name="Woyke T."/>
        </authorList>
    </citation>
    <scope>NUCLEOTIDE SEQUENCE</scope>
    <source>
        <strain evidence="1">GVMAG-M-3300020187-37</strain>
    </source>
</reference>
<organism evidence="1">
    <name type="scientific">viral metagenome</name>
    <dbReference type="NCBI Taxonomy" id="1070528"/>
    <lineage>
        <taxon>unclassified sequences</taxon>
        <taxon>metagenomes</taxon>
        <taxon>organismal metagenomes</taxon>
    </lineage>
</organism>
<accession>A0A6C0C890</accession>
<protein>
    <submittedName>
        <fullName evidence="1">Uncharacterized protein</fullName>
    </submittedName>
</protein>